<keyword evidence="2" id="KW-1185">Reference proteome</keyword>
<dbReference type="EMBL" id="KN834801">
    <property type="protein sequence ID" value="KIK56040.1"/>
    <property type="molecule type" value="Genomic_DNA"/>
</dbReference>
<name>A0A0D0AZ87_9AGAR</name>
<gene>
    <name evidence="1" type="ORF">GYMLUDRAFT_47473</name>
</gene>
<organism evidence="1 2">
    <name type="scientific">Collybiopsis luxurians FD-317 M1</name>
    <dbReference type="NCBI Taxonomy" id="944289"/>
    <lineage>
        <taxon>Eukaryota</taxon>
        <taxon>Fungi</taxon>
        <taxon>Dikarya</taxon>
        <taxon>Basidiomycota</taxon>
        <taxon>Agaricomycotina</taxon>
        <taxon>Agaricomycetes</taxon>
        <taxon>Agaricomycetidae</taxon>
        <taxon>Agaricales</taxon>
        <taxon>Marasmiineae</taxon>
        <taxon>Omphalotaceae</taxon>
        <taxon>Collybiopsis</taxon>
        <taxon>Collybiopsis luxurians</taxon>
    </lineage>
</organism>
<sequence length="71" mass="8412">MVKILKYRKKSMIAGQRRTYRYGSRLILYLYVFSLPRIYASSLYMQLTRSSPQPPSLPDFPTQLSFQLQFA</sequence>
<dbReference type="Proteomes" id="UP000053593">
    <property type="component" value="Unassembled WGS sequence"/>
</dbReference>
<proteinExistence type="predicted"/>
<evidence type="ECO:0000313" key="1">
    <source>
        <dbReference type="EMBL" id="KIK56040.1"/>
    </source>
</evidence>
<accession>A0A0D0AZ87</accession>
<dbReference type="HOGENOM" id="CLU_2740282_0_0_1"/>
<dbReference type="AlphaFoldDB" id="A0A0D0AZ87"/>
<evidence type="ECO:0000313" key="2">
    <source>
        <dbReference type="Proteomes" id="UP000053593"/>
    </source>
</evidence>
<protein>
    <submittedName>
        <fullName evidence="1">Uncharacterized protein</fullName>
    </submittedName>
</protein>
<reference evidence="1 2" key="1">
    <citation type="submission" date="2014-04" db="EMBL/GenBank/DDBJ databases">
        <title>Evolutionary Origins and Diversification of the Mycorrhizal Mutualists.</title>
        <authorList>
            <consortium name="DOE Joint Genome Institute"/>
            <consortium name="Mycorrhizal Genomics Consortium"/>
            <person name="Kohler A."/>
            <person name="Kuo A."/>
            <person name="Nagy L.G."/>
            <person name="Floudas D."/>
            <person name="Copeland A."/>
            <person name="Barry K.W."/>
            <person name="Cichocki N."/>
            <person name="Veneault-Fourrey C."/>
            <person name="LaButti K."/>
            <person name="Lindquist E.A."/>
            <person name="Lipzen A."/>
            <person name="Lundell T."/>
            <person name="Morin E."/>
            <person name="Murat C."/>
            <person name="Riley R."/>
            <person name="Ohm R."/>
            <person name="Sun H."/>
            <person name="Tunlid A."/>
            <person name="Henrissat B."/>
            <person name="Grigoriev I.V."/>
            <person name="Hibbett D.S."/>
            <person name="Martin F."/>
        </authorList>
    </citation>
    <scope>NUCLEOTIDE SEQUENCE [LARGE SCALE GENOMIC DNA]</scope>
    <source>
        <strain evidence="1 2">FD-317 M1</strain>
    </source>
</reference>